<dbReference type="EMBL" id="BORC01000003">
    <property type="protein sequence ID" value="GIN62441.1"/>
    <property type="molecule type" value="Genomic_DNA"/>
</dbReference>
<accession>A0A919WI43</accession>
<keyword evidence="1" id="KW-0805">Transcription regulation</keyword>
<evidence type="ECO:0000256" key="1">
    <source>
        <dbReference type="ARBA" id="ARBA00023015"/>
    </source>
</evidence>
<proteinExistence type="predicted"/>
<dbReference type="InterPro" id="IPR014710">
    <property type="entry name" value="RmlC-like_jellyroll"/>
</dbReference>
<dbReference type="InterPro" id="IPR036388">
    <property type="entry name" value="WH-like_DNA-bd_sf"/>
</dbReference>
<dbReference type="GO" id="GO:0005829">
    <property type="term" value="C:cytosol"/>
    <property type="evidence" value="ECO:0007669"/>
    <property type="project" value="TreeGrafter"/>
</dbReference>
<evidence type="ECO:0000256" key="2">
    <source>
        <dbReference type="ARBA" id="ARBA00023125"/>
    </source>
</evidence>
<dbReference type="PROSITE" id="PS51063">
    <property type="entry name" value="HTH_CRP_2"/>
    <property type="match status" value="1"/>
</dbReference>
<dbReference type="Pfam" id="PF00027">
    <property type="entry name" value="cNMP_binding"/>
    <property type="match status" value="1"/>
</dbReference>
<dbReference type="PROSITE" id="PS50042">
    <property type="entry name" value="CNMP_BINDING_3"/>
    <property type="match status" value="1"/>
</dbReference>
<reference evidence="7" key="1">
    <citation type="submission" date="2021-03" db="EMBL/GenBank/DDBJ databases">
        <title>Antimicrobial resistance genes in bacteria isolated from Japanese honey, and their potential for conferring macrolide and lincosamide resistance in the American foulbrood pathogen Paenibacillus larvae.</title>
        <authorList>
            <person name="Okamoto M."/>
            <person name="Kumagai M."/>
            <person name="Kanamori H."/>
            <person name="Takamatsu D."/>
        </authorList>
    </citation>
    <scope>NUCLEOTIDE SEQUENCE</scope>
    <source>
        <strain evidence="7">J27TS8</strain>
    </source>
</reference>
<dbReference type="GO" id="GO:0003677">
    <property type="term" value="F:DNA binding"/>
    <property type="evidence" value="ECO:0007669"/>
    <property type="project" value="UniProtKB-KW"/>
</dbReference>
<feature type="domain" description="HTH crp-type" evidence="6">
    <location>
        <begin position="153"/>
        <end position="223"/>
    </location>
</feature>
<evidence type="ECO:0000259" key="5">
    <source>
        <dbReference type="PROSITE" id="PS50042"/>
    </source>
</evidence>
<dbReference type="RefSeq" id="WP_170943594.1">
    <property type="nucleotide sequence ID" value="NZ_BORC01000003.1"/>
</dbReference>
<dbReference type="SUPFAM" id="SSF51206">
    <property type="entry name" value="cAMP-binding domain-like"/>
    <property type="match status" value="1"/>
</dbReference>
<dbReference type="CDD" id="cd00092">
    <property type="entry name" value="HTH_CRP"/>
    <property type="match status" value="1"/>
</dbReference>
<dbReference type="GO" id="GO:0003700">
    <property type="term" value="F:DNA-binding transcription factor activity"/>
    <property type="evidence" value="ECO:0007669"/>
    <property type="project" value="TreeGrafter"/>
</dbReference>
<keyword evidence="2" id="KW-0238">DNA-binding</keyword>
<organism evidence="7 8">
    <name type="scientific">Robertmurraya siralis</name>
    <dbReference type="NCBI Taxonomy" id="77777"/>
    <lineage>
        <taxon>Bacteria</taxon>
        <taxon>Bacillati</taxon>
        <taxon>Bacillota</taxon>
        <taxon>Bacilli</taxon>
        <taxon>Bacillales</taxon>
        <taxon>Bacillaceae</taxon>
        <taxon>Robertmurraya</taxon>
    </lineage>
</organism>
<protein>
    <submittedName>
        <fullName evidence="7">Crp/Fnr family transcriptional regulator</fullName>
    </submittedName>
</protein>
<evidence type="ECO:0000256" key="3">
    <source>
        <dbReference type="ARBA" id="ARBA00023159"/>
    </source>
</evidence>
<dbReference type="InterPro" id="IPR012318">
    <property type="entry name" value="HTH_CRP"/>
</dbReference>
<evidence type="ECO:0000313" key="8">
    <source>
        <dbReference type="Proteomes" id="UP000682111"/>
    </source>
</evidence>
<name>A0A919WI43_9BACI</name>
<gene>
    <name evidence="7" type="ORF">J27TS8_24340</name>
</gene>
<keyword evidence="3" id="KW-0010">Activator</keyword>
<dbReference type="CDD" id="cd00038">
    <property type="entry name" value="CAP_ED"/>
    <property type="match status" value="1"/>
</dbReference>
<dbReference type="InterPro" id="IPR018490">
    <property type="entry name" value="cNMP-bd_dom_sf"/>
</dbReference>
<dbReference type="PANTHER" id="PTHR24567:SF28">
    <property type="entry name" value="LISTERIOLYSIN REGULATORY PROTEIN"/>
    <property type="match status" value="1"/>
</dbReference>
<sequence>MELEEKIFIHQACVSRVPIFSGLGEAHLKEIMRTVKAVSYKNKEIIHHAGDVSDSLYIVKEGKIKIYRLSESGKEQLIRILYPGDFTDVQPLFMDSLHHSFAEAMEDTVVCVIQKTSLQELLIKYPVISFKMLAELSNRLDMLERQTMRFTTEKVETRLALYLVESLKQEKDGNEFDLPMSKKDLASYLGTTPETISRKLTEFAEAGYIEQKGNKRIKILDLERLFVASQ</sequence>
<keyword evidence="8" id="KW-1185">Reference proteome</keyword>
<dbReference type="InterPro" id="IPR050397">
    <property type="entry name" value="Env_Response_Regulators"/>
</dbReference>
<dbReference type="Gene3D" id="2.60.120.10">
    <property type="entry name" value="Jelly Rolls"/>
    <property type="match status" value="1"/>
</dbReference>
<feature type="domain" description="Cyclic nucleotide-binding" evidence="5">
    <location>
        <begin position="19"/>
        <end position="139"/>
    </location>
</feature>
<comment type="caution">
    <text evidence="7">The sequence shown here is derived from an EMBL/GenBank/DDBJ whole genome shotgun (WGS) entry which is preliminary data.</text>
</comment>
<dbReference type="SMART" id="SM00419">
    <property type="entry name" value="HTH_CRP"/>
    <property type="match status" value="1"/>
</dbReference>
<dbReference type="InterPro" id="IPR036390">
    <property type="entry name" value="WH_DNA-bd_sf"/>
</dbReference>
<evidence type="ECO:0000259" key="6">
    <source>
        <dbReference type="PROSITE" id="PS51063"/>
    </source>
</evidence>
<dbReference type="InterPro" id="IPR000595">
    <property type="entry name" value="cNMP-bd_dom"/>
</dbReference>
<dbReference type="SMART" id="SM00100">
    <property type="entry name" value="cNMP"/>
    <property type="match status" value="1"/>
</dbReference>
<dbReference type="Gene3D" id="1.10.10.10">
    <property type="entry name" value="Winged helix-like DNA-binding domain superfamily/Winged helix DNA-binding domain"/>
    <property type="match status" value="1"/>
</dbReference>
<dbReference type="SUPFAM" id="SSF46785">
    <property type="entry name" value="Winged helix' DNA-binding domain"/>
    <property type="match status" value="1"/>
</dbReference>
<evidence type="ECO:0000256" key="4">
    <source>
        <dbReference type="ARBA" id="ARBA00023163"/>
    </source>
</evidence>
<keyword evidence="4" id="KW-0804">Transcription</keyword>
<dbReference type="Pfam" id="PF13545">
    <property type="entry name" value="HTH_Crp_2"/>
    <property type="match status" value="1"/>
</dbReference>
<dbReference type="Proteomes" id="UP000682111">
    <property type="component" value="Unassembled WGS sequence"/>
</dbReference>
<dbReference type="PRINTS" id="PR00034">
    <property type="entry name" value="HTHCRP"/>
</dbReference>
<dbReference type="PANTHER" id="PTHR24567">
    <property type="entry name" value="CRP FAMILY TRANSCRIPTIONAL REGULATORY PROTEIN"/>
    <property type="match status" value="1"/>
</dbReference>
<evidence type="ECO:0000313" key="7">
    <source>
        <dbReference type="EMBL" id="GIN62441.1"/>
    </source>
</evidence>
<dbReference type="AlphaFoldDB" id="A0A919WI43"/>